<organism evidence="8 9">
    <name type="scientific">Jeotgalibacillus proteolyticus</name>
    <dbReference type="NCBI Taxonomy" id="2082395"/>
    <lineage>
        <taxon>Bacteria</taxon>
        <taxon>Bacillati</taxon>
        <taxon>Bacillota</taxon>
        <taxon>Bacilli</taxon>
        <taxon>Bacillales</taxon>
        <taxon>Caryophanaceae</taxon>
        <taxon>Jeotgalibacillus</taxon>
    </lineage>
</organism>
<evidence type="ECO:0000256" key="1">
    <source>
        <dbReference type="ARBA" id="ARBA00007074"/>
    </source>
</evidence>
<dbReference type="SUPFAM" id="SSF54001">
    <property type="entry name" value="Cysteine proteinases"/>
    <property type="match status" value="1"/>
</dbReference>
<keyword evidence="5" id="KW-0732">Signal</keyword>
<accession>A0A2S5GC73</accession>
<dbReference type="Proteomes" id="UP000239047">
    <property type="component" value="Unassembled WGS sequence"/>
</dbReference>
<evidence type="ECO:0000259" key="7">
    <source>
        <dbReference type="PROSITE" id="PS51935"/>
    </source>
</evidence>
<sequence>MSKTLIVTLAFLLALALQPPQTSSAASQGQQAVNIAKKYIGTPYLYGGKTPKGFDCSGFLVYVYNQLGVSLPHGSAAQYNVGTSVSKANLQPGDMVFFKNTYKAGISHAGIYIGNNEFISAANAGVKIDNINDPYYWGSKYAGAKRILKEPAKPKPDLPIGQYYDVKSSHWAAAEIRTLSQQGIVTGYKHSEFKPDDTVTRAEAATMIAKALKLEQTSGSAFKDVPGSHWANGYINAAHQAGIVSGRGNGAFAPNAKITRGEISAMLTRAFALKASNGSTTFSDIRGHWAESAVKQVASSNLANGYKDGTFKPNANATRAEYSAFIYRAINH</sequence>
<dbReference type="Pfam" id="PF00395">
    <property type="entry name" value="SLH"/>
    <property type="match status" value="3"/>
</dbReference>
<evidence type="ECO:0000313" key="8">
    <source>
        <dbReference type="EMBL" id="PPA70515.1"/>
    </source>
</evidence>
<evidence type="ECO:0000256" key="5">
    <source>
        <dbReference type="SAM" id="SignalP"/>
    </source>
</evidence>
<dbReference type="OrthoDB" id="9813368at2"/>
<proteinExistence type="inferred from homology"/>
<dbReference type="InterPro" id="IPR051202">
    <property type="entry name" value="Peptidase_C40"/>
</dbReference>
<feature type="domain" description="NlpC/P60" evidence="7">
    <location>
        <begin position="26"/>
        <end position="148"/>
    </location>
</feature>
<dbReference type="PROSITE" id="PS51935">
    <property type="entry name" value="NLPC_P60"/>
    <property type="match status" value="1"/>
</dbReference>
<dbReference type="InterPro" id="IPR001119">
    <property type="entry name" value="SLH_dom"/>
</dbReference>
<feature type="signal peptide" evidence="5">
    <location>
        <begin position="1"/>
        <end position="25"/>
    </location>
</feature>
<dbReference type="Pfam" id="PF00877">
    <property type="entry name" value="NLPC_P60"/>
    <property type="match status" value="1"/>
</dbReference>
<dbReference type="InterPro" id="IPR038765">
    <property type="entry name" value="Papain-like_cys_pep_sf"/>
</dbReference>
<evidence type="ECO:0000259" key="6">
    <source>
        <dbReference type="PROSITE" id="PS51272"/>
    </source>
</evidence>
<keyword evidence="2" id="KW-0645">Protease</keyword>
<gene>
    <name evidence="8" type="ORF">C4B60_11920</name>
</gene>
<dbReference type="Gene3D" id="3.90.1720.10">
    <property type="entry name" value="endopeptidase domain like (from Nostoc punctiforme)"/>
    <property type="match status" value="1"/>
</dbReference>
<dbReference type="AlphaFoldDB" id="A0A2S5GC73"/>
<dbReference type="PANTHER" id="PTHR47053:SF1">
    <property type="entry name" value="MUREIN DD-ENDOPEPTIDASE MEPH-RELATED"/>
    <property type="match status" value="1"/>
</dbReference>
<protein>
    <submittedName>
        <fullName evidence="8">Hydrolase</fullName>
    </submittedName>
</protein>
<dbReference type="InterPro" id="IPR000064">
    <property type="entry name" value="NLP_P60_dom"/>
</dbReference>
<feature type="chain" id="PRO_5015491916" evidence="5">
    <location>
        <begin position="26"/>
        <end position="332"/>
    </location>
</feature>
<dbReference type="GO" id="GO:0008234">
    <property type="term" value="F:cysteine-type peptidase activity"/>
    <property type="evidence" value="ECO:0007669"/>
    <property type="project" value="UniProtKB-KW"/>
</dbReference>
<keyword evidence="9" id="KW-1185">Reference proteome</keyword>
<evidence type="ECO:0000256" key="2">
    <source>
        <dbReference type="ARBA" id="ARBA00022670"/>
    </source>
</evidence>
<evidence type="ECO:0000256" key="4">
    <source>
        <dbReference type="ARBA" id="ARBA00022807"/>
    </source>
</evidence>
<dbReference type="GO" id="GO:0006508">
    <property type="term" value="P:proteolysis"/>
    <property type="evidence" value="ECO:0007669"/>
    <property type="project" value="UniProtKB-KW"/>
</dbReference>
<reference evidence="8 9" key="1">
    <citation type="submission" date="2018-02" db="EMBL/GenBank/DDBJ databases">
        <title>Jeotgalibacillus proteolyticum sp. nov. a protease producing bacterium isolated from ocean sediments of Laizhou Bay.</title>
        <authorList>
            <person name="Li Y."/>
        </authorList>
    </citation>
    <scope>NUCLEOTIDE SEQUENCE [LARGE SCALE GENOMIC DNA]</scope>
    <source>
        <strain evidence="8 9">22-7</strain>
    </source>
</reference>
<dbReference type="PROSITE" id="PS51272">
    <property type="entry name" value="SLH"/>
    <property type="match status" value="3"/>
</dbReference>
<comment type="caution">
    <text evidence="8">The sequence shown here is derived from an EMBL/GenBank/DDBJ whole genome shotgun (WGS) entry which is preliminary data.</text>
</comment>
<name>A0A2S5GC73_9BACL</name>
<comment type="similarity">
    <text evidence="1">Belongs to the peptidase C40 family.</text>
</comment>
<feature type="domain" description="SLH" evidence="6">
    <location>
        <begin position="218"/>
        <end position="281"/>
    </location>
</feature>
<feature type="domain" description="SLH" evidence="6">
    <location>
        <begin position="159"/>
        <end position="217"/>
    </location>
</feature>
<keyword evidence="4" id="KW-0788">Thiol protease</keyword>
<dbReference type="EMBL" id="PREZ01000004">
    <property type="protein sequence ID" value="PPA70515.1"/>
    <property type="molecule type" value="Genomic_DNA"/>
</dbReference>
<feature type="domain" description="SLH" evidence="6">
    <location>
        <begin position="282"/>
        <end position="332"/>
    </location>
</feature>
<evidence type="ECO:0000313" key="9">
    <source>
        <dbReference type="Proteomes" id="UP000239047"/>
    </source>
</evidence>
<keyword evidence="3 8" id="KW-0378">Hydrolase</keyword>
<dbReference type="PANTHER" id="PTHR47053">
    <property type="entry name" value="MUREIN DD-ENDOPEPTIDASE MEPH-RELATED"/>
    <property type="match status" value="1"/>
</dbReference>
<evidence type="ECO:0000256" key="3">
    <source>
        <dbReference type="ARBA" id="ARBA00022801"/>
    </source>
</evidence>